<keyword evidence="2" id="KW-1185">Reference proteome</keyword>
<organism evidence="1 2">
    <name type="scientific">Zarea fungicola</name>
    <dbReference type="NCBI Taxonomy" id="93591"/>
    <lineage>
        <taxon>Eukaryota</taxon>
        <taxon>Fungi</taxon>
        <taxon>Dikarya</taxon>
        <taxon>Ascomycota</taxon>
        <taxon>Pezizomycotina</taxon>
        <taxon>Sordariomycetes</taxon>
        <taxon>Hypocreomycetidae</taxon>
        <taxon>Hypocreales</taxon>
        <taxon>Cordycipitaceae</taxon>
        <taxon>Zarea</taxon>
    </lineage>
</organism>
<dbReference type="EMBL" id="JANJQO010000344">
    <property type="protein sequence ID" value="KAJ2978773.1"/>
    <property type="molecule type" value="Genomic_DNA"/>
</dbReference>
<protein>
    <submittedName>
        <fullName evidence="1">Uncharacterized protein</fullName>
    </submittedName>
</protein>
<sequence length="188" mass="19975">MASVEAPLSFLPLGAIIQNFNVKGINIVQGFATQELYEKHNSPYFGETIGRVANRIKGAKLDSINGKTYPLAANLSGNTLHGGNVGWGKRVWKGPTPVGVREIPGVDGLLGGETVQFSLASEDGDEGFPGALDVKVLYTTGTQKIGDKEVIVLGIEYEALLVGGADETRGRDNRRHAGRPRCQPVSAC</sequence>
<accession>A0ACC1NIY4</accession>
<reference evidence="1" key="1">
    <citation type="submission" date="2022-08" db="EMBL/GenBank/DDBJ databases">
        <title>Genome Sequence of Lecanicillium fungicola.</title>
        <authorList>
            <person name="Buettner E."/>
        </authorList>
    </citation>
    <scope>NUCLEOTIDE SEQUENCE</scope>
    <source>
        <strain evidence="1">Babe33</strain>
    </source>
</reference>
<gene>
    <name evidence="1" type="ORF">NQ176_g3636</name>
</gene>
<evidence type="ECO:0000313" key="1">
    <source>
        <dbReference type="EMBL" id="KAJ2978773.1"/>
    </source>
</evidence>
<comment type="caution">
    <text evidence="1">The sequence shown here is derived from an EMBL/GenBank/DDBJ whole genome shotgun (WGS) entry which is preliminary data.</text>
</comment>
<name>A0ACC1NIY4_9HYPO</name>
<dbReference type="Proteomes" id="UP001143910">
    <property type="component" value="Unassembled WGS sequence"/>
</dbReference>
<evidence type="ECO:0000313" key="2">
    <source>
        <dbReference type="Proteomes" id="UP001143910"/>
    </source>
</evidence>
<proteinExistence type="predicted"/>